<dbReference type="AlphaFoldDB" id="A0AAN9ACX5"/>
<name>A0AAN9ACX5_HALRR</name>
<sequence length="79" mass="9090">ETRKIDREELADMIEEDVEKHIEEHGGDPIDKDLEKVLQSSTGEGEHEEIGCHPLQWTEKKFGKVFHKAPRIEGVDQIV</sequence>
<protein>
    <submittedName>
        <fullName evidence="1">Uncharacterized protein</fullName>
    </submittedName>
</protein>
<feature type="non-terminal residue" evidence="1">
    <location>
        <position position="1"/>
    </location>
</feature>
<dbReference type="Proteomes" id="UP001381693">
    <property type="component" value="Unassembled WGS sequence"/>
</dbReference>
<dbReference type="EMBL" id="JAXCGZ010002503">
    <property type="protein sequence ID" value="KAK7083828.1"/>
    <property type="molecule type" value="Genomic_DNA"/>
</dbReference>
<reference evidence="1 2" key="1">
    <citation type="submission" date="2023-11" db="EMBL/GenBank/DDBJ databases">
        <title>Halocaridina rubra genome assembly.</title>
        <authorList>
            <person name="Smith C."/>
        </authorList>
    </citation>
    <scope>NUCLEOTIDE SEQUENCE [LARGE SCALE GENOMIC DNA]</scope>
    <source>
        <strain evidence="1">EP-1</strain>
        <tissue evidence="1">Whole</tissue>
    </source>
</reference>
<accession>A0AAN9ACX5</accession>
<keyword evidence="2" id="KW-1185">Reference proteome</keyword>
<organism evidence="1 2">
    <name type="scientific">Halocaridina rubra</name>
    <name type="common">Hawaiian red shrimp</name>
    <dbReference type="NCBI Taxonomy" id="373956"/>
    <lineage>
        <taxon>Eukaryota</taxon>
        <taxon>Metazoa</taxon>
        <taxon>Ecdysozoa</taxon>
        <taxon>Arthropoda</taxon>
        <taxon>Crustacea</taxon>
        <taxon>Multicrustacea</taxon>
        <taxon>Malacostraca</taxon>
        <taxon>Eumalacostraca</taxon>
        <taxon>Eucarida</taxon>
        <taxon>Decapoda</taxon>
        <taxon>Pleocyemata</taxon>
        <taxon>Caridea</taxon>
        <taxon>Atyoidea</taxon>
        <taxon>Atyidae</taxon>
        <taxon>Halocaridina</taxon>
    </lineage>
</organism>
<evidence type="ECO:0000313" key="1">
    <source>
        <dbReference type="EMBL" id="KAK7083828.1"/>
    </source>
</evidence>
<proteinExistence type="predicted"/>
<gene>
    <name evidence="1" type="ORF">SK128_027062</name>
</gene>
<evidence type="ECO:0000313" key="2">
    <source>
        <dbReference type="Proteomes" id="UP001381693"/>
    </source>
</evidence>
<comment type="caution">
    <text evidence="1">The sequence shown here is derived from an EMBL/GenBank/DDBJ whole genome shotgun (WGS) entry which is preliminary data.</text>
</comment>